<dbReference type="AlphaFoldDB" id="A0A1Q5SMY3"/>
<protein>
    <submittedName>
        <fullName evidence="1">Uncharacterized protein</fullName>
    </submittedName>
</protein>
<reference evidence="1 2" key="1">
    <citation type="submission" date="2016-11" db="EMBL/GenBank/DDBJ databases">
        <authorList>
            <person name="Kadnikov V."/>
            <person name="Nazina T."/>
        </authorList>
    </citation>
    <scope>NUCLEOTIDE SEQUENCE [LARGE SCALE GENOMIC DNA]</scope>
    <source>
        <strain evidence="1 2">1017</strain>
    </source>
</reference>
<comment type="caution">
    <text evidence="1">The sequence shown here is derived from an EMBL/GenBank/DDBJ whole genome shotgun (WGS) entry which is preliminary data.</text>
</comment>
<proteinExistence type="predicted"/>
<dbReference type="Proteomes" id="UP000186030">
    <property type="component" value="Unassembled WGS sequence"/>
</dbReference>
<evidence type="ECO:0000313" key="2">
    <source>
        <dbReference type="Proteomes" id="UP000186030"/>
    </source>
</evidence>
<accession>A0A1Q5SMY3</accession>
<evidence type="ECO:0000313" key="1">
    <source>
        <dbReference type="EMBL" id="OKO89293.1"/>
    </source>
</evidence>
<gene>
    <name evidence="1" type="ORF">BRO54_3363</name>
</gene>
<sequence length="56" mass="6635">MEFPFSCRVERKTRAWVFYVAVLRLQMAGSDWLPMHKAMLVSTFTSRLIHDMINTD</sequence>
<reference evidence="2" key="2">
    <citation type="submission" date="2017-01" db="EMBL/GenBank/DDBJ databases">
        <title>Genome sequencing and annotation of Geobacillus sp. 1017, a Hydrocarbon-Oxidizing Thermophilic Bacterium Isolated from a Heavy Oil Reservoir (China).</title>
        <authorList>
            <person name="Kadnikov V.V."/>
            <person name="Mardanov A.V."/>
            <person name="Poltaraus A.B."/>
            <person name="Sokolova D.S."/>
            <person name="Semenova E.M."/>
            <person name="Ravin N.V."/>
            <person name="Tourova T.P."/>
            <person name="Nazina T.N."/>
        </authorList>
    </citation>
    <scope>NUCLEOTIDE SEQUENCE [LARGE SCALE GENOMIC DNA]</scope>
    <source>
        <strain evidence="2">1017</strain>
    </source>
</reference>
<organism evidence="1 2">
    <name type="scientific">Geobacillus proteiniphilus</name>
    <dbReference type="NCBI Taxonomy" id="860353"/>
    <lineage>
        <taxon>Bacteria</taxon>
        <taxon>Bacillati</taxon>
        <taxon>Bacillota</taxon>
        <taxon>Bacilli</taxon>
        <taxon>Bacillales</taxon>
        <taxon>Anoxybacillaceae</taxon>
        <taxon>Geobacillus</taxon>
    </lineage>
</organism>
<name>A0A1Q5SMY3_9BACL</name>
<dbReference type="EMBL" id="MQMG01000058">
    <property type="protein sequence ID" value="OKO89293.1"/>
    <property type="molecule type" value="Genomic_DNA"/>
</dbReference>